<dbReference type="Proteomes" id="UP000231466">
    <property type="component" value="Unassembled WGS sequence"/>
</dbReference>
<organism evidence="1 2">
    <name type="scientific">Candidatus Colwellbacteria bacterium CG10_big_fil_rev_8_21_14_0_10_42_22</name>
    <dbReference type="NCBI Taxonomy" id="1974540"/>
    <lineage>
        <taxon>Bacteria</taxon>
        <taxon>Candidatus Colwelliibacteriota</taxon>
    </lineage>
</organism>
<gene>
    <name evidence="1" type="ORF">COT89_00430</name>
</gene>
<sequence length="294" mass="33689">MKEKLIQKVEKEDIKVPELLPGESAIVLQRHEKYEMRDEAESKGSLIQEDAEAASKRYKEYFKSLFSKDTTSDTMILFVSSDTNYKEGGYRSMETAQLALWAAVSVLEELGINPSERIINLHLDFNTKPFDSMNLDVRPDRHLIGPKFIEESPEYVQYMKDKYGDLDGYGYDLSTKAWGVHEDDGEAEKRKELGAEGVYEVLERVKRSISIYARYARMFHSKHSDKKLLIWATSHYDTISPLVKDTTDTDFSEFLDVEYGGGVVIRLGNKEQEAYLEAQGQSVPIKLKKDKANN</sequence>
<name>A0A2H0VGD2_9BACT</name>
<dbReference type="AlphaFoldDB" id="A0A2H0VGD2"/>
<evidence type="ECO:0000313" key="2">
    <source>
        <dbReference type="Proteomes" id="UP000231466"/>
    </source>
</evidence>
<reference evidence="2" key="1">
    <citation type="submission" date="2017-09" db="EMBL/GenBank/DDBJ databases">
        <title>Depth-based differentiation of microbial function through sediment-hosted aquifers and enrichment of novel symbionts in the deep terrestrial subsurface.</title>
        <authorList>
            <person name="Probst A.J."/>
            <person name="Ladd B."/>
            <person name="Jarett J.K."/>
            <person name="Geller-Mcgrath D.E."/>
            <person name="Sieber C.M.K."/>
            <person name="Emerson J.B."/>
            <person name="Anantharaman K."/>
            <person name="Thomas B.C."/>
            <person name="Malmstrom R."/>
            <person name="Stieglmeier M."/>
            <person name="Klingl A."/>
            <person name="Woyke T."/>
            <person name="Ryan C.M."/>
            <person name="Banfield J.F."/>
        </authorList>
    </citation>
    <scope>NUCLEOTIDE SEQUENCE [LARGE SCALE GENOMIC DNA]</scope>
</reference>
<protein>
    <submittedName>
        <fullName evidence="1">Uncharacterized protein</fullName>
    </submittedName>
</protein>
<proteinExistence type="predicted"/>
<evidence type="ECO:0000313" key="1">
    <source>
        <dbReference type="EMBL" id="PIR98167.1"/>
    </source>
</evidence>
<comment type="caution">
    <text evidence="1">The sequence shown here is derived from an EMBL/GenBank/DDBJ whole genome shotgun (WGS) entry which is preliminary data.</text>
</comment>
<dbReference type="EMBL" id="PFAH01000002">
    <property type="protein sequence ID" value="PIR98167.1"/>
    <property type="molecule type" value="Genomic_DNA"/>
</dbReference>
<accession>A0A2H0VGD2</accession>